<proteinExistence type="predicted"/>
<name>A0ABV7KFR8_9HYPH</name>
<dbReference type="Proteomes" id="UP001595583">
    <property type="component" value="Unassembled WGS sequence"/>
</dbReference>
<sequence>MAHEIHLETNVNQVVNKDVTITVKTGTKAKLNKLGSLLISKGNIEWIPAKNSANKYRMSWADLGKLIAENGKQVKINGG</sequence>
<accession>A0ABV7KFR8</accession>
<gene>
    <name evidence="1" type="ORF">ACFOHJ_14245</name>
</gene>
<evidence type="ECO:0000313" key="1">
    <source>
        <dbReference type="EMBL" id="MFC3207383.1"/>
    </source>
</evidence>
<dbReference type="RefSeq" id="WP_378221606.1">
    <property type="nucleotide sequence ID" value="NZ_JBHRTK010000013.1"/>
</dbReference>
<comment type="caution">
    <text evidence="1">The sequence shown here is derived from an EMBL/GenBank/DDBJ whole genome shotgun (WGS) entry which is preliminary data.</text>
</comment>
<keyword evidence="2" id="KW-1185">Reference proteome</keyword>
<reference evidence="2" key="1">
    <citation type="journal article" date="2019" name="Int. J. Syst. Evol. Microbiol.">
        <title>The Global Catalogue of Microorganisms (GCM) 10K type strain sequencing project: providing services to taxonomists for standard genome sequencing and annotation.</title>
        <authorList>
            <consortium name="The Broad Institute Genomics Platform"/>
            <consortium name="The Broad Institute Genome Sequencing Center for Infectious Disease"/>
            <person name="Wu L."/>
            <person name="Ma J."/>
        </authorList>
    </citation>
    <scope>NUCLEOTIDE SEQUENCE [LARGE SCALE GENOMIC DNA]</scope>
    <source>
        <strain evidence="2">KCTC 52165</strain>
    </source>
</reference>
<evidence type="ECO:0000313" key="2">
    <source>
        <dbReference type="Proteomes" id="UP001595583"/>
    </source>
</evidence>
<organism evidence="1 2">
    <name type="scientific">Aquamicrobium soli</name>
    <dbReference type="NCBI Taxonomy" id="1811518"/>
    <lineage>
        <taxon>Bacteria</taxon>
        <taxon>Pseudomonadati</taxon>
        <taxon>Pseudomonadota</taxon>
        <taxon>Alphaproteobacteria</taxon>
        <taxon>Hyphomicrobiales</taxon>
        <taxon>Phyllobacteriaceae</taxon>
        <taxon>Aquamicrobium</taxon>
    </lineage>
</organism>
<dbReference type="EMBL" id="JBHRTK010000013">
    <property type="protein sequence ID" value="MFC3207383.1"/>
    <property type="molecule type" value="Genomic_DNA"/>
</dbReference>
<protein>
    <submittedName>
        <fullName evidence="1">Uncharacterized protein</fullName>
    </submittedName>
</protein>